<evidence type="ECO:0000313" key="3">
    <source>
        <dbReference type="Proteomes" id="UP000299102"/>
    </source>
</evidence>
<feature type="region of interest" description="Disordered" evidence="1">
    <location>
        <begin position="62"/>
        <end position="83"/>
    </location>
</feature>
<sequence>MWPSRARLRQRQRPWWPASESTVTGISDGVQPRYLQLDCNTKICRLDGDLNTDVKFHLANESSGGALRPHRPASPIVSCPIPS</sequence>
<organism evidence="2 3">
    <name type="scientific">Eumeta variegata</name>
    <name type="common">Bagworm moth</name>
    <name type="synonym">Eumeta japonica</name>
    <dbReference type="NCBI Taxonomy" id="151549"/>
    <lineage>
        <taxon>Eukaryota</taxon>
        <taxon>Metazoa</taxon>
        <taxon>Ecdysozoa</taxon>
        <taxon>Arthropoda</taxon>
        <taxon>Hexapoda</taxon>
        <taxon>Insecta</taxon>
        <taxon>Pterygota</taxon>
        <taxon>Neoptera</taxon>
        <taxon>Endopterygota</taxon>
        <taxon>Lepidoptera</taxon>
        <taxon>Glossata</taxon>
        <taxon>Ditrysia</taxon>
        <taxon>Tineoidea</taxon>
        <taxon>Psychidae</taxon>
        <taxon>Oiketicinae</taxon>
        <taxon>Eumeta</taxon>
    </lineage>
</organism>
<evidence type="ECO:0000313" key="2">
    <source>
        <dbReference type="EMBL" id="GBP82811.1"/>
    </source>
</evidence>
<gene>
    <name evidence="2" type="ORF">EVAR_61247_1</name>
</gene>
<protein>
    <submittedName>
        <fullName evidence="2">Uncharacterized protein</fullName>
    </submittedName>
</protein>
<name>A0A4C1Z247_EUMVA</name>
<proteinExistence type="predicted"/>
<evidence type="ECO:0000256" key="1">
    <source>
        <dbReference type="SAM" id="MobiDB-lite"/>
    </source>
</evidence>
<accession>A0A4C1Z247</accession>
<dbReference type="AlphaFoldDB" id="A0A4C1Z247"/>
<dbReference type="EMBL" id="BGZK01001588">
    <property type="protein sequence ID" value="GBP82811.1"/>
    <property type="molecule type" value="Genomic_DNA"/>
</dbReference>
<dbReference type="Proteomes" id="UP000299102">
    <property type="component" value="Unassembled WGS sequence"/>
</dbReference>
<keyword evidence="3" id="KW-1185">Reference proteome</keyword>
<reference evidence="2 3" key="1">
    <citation type="journal article" date="2019" name="Commun. Biol.">
        <title>The bagworm genome reveals a unique fibroin gene that provides high tensile strength.</title>
        <authorList>
            <person name="Kono N."/>
            <person name="Nakamura H."/>
            <person name="Ohtoshi R."/>
            <person name="Tomita M."/>
            <person name="Numata K."/>
            <person name="Arakawa K."/>
        </authorList>
    </citation>
    <scope>NUCLEOTIDE SEQUENCE [LARGE SCALE GENOMIC DNA]</scope>
</reference>
<comment type="caution">
    <text evidence="2">The sequence shown here is derived from an EMBL/GenBank/DDBJ whole genome shotgun (WGS) entry which is preliminary data.</text>
</comment>